<evidence type="ECO:0000256" key="6">
    <source>
        <dbReference type="ARBA" id="ARBA00023027"/>
    </source>
</evidence>
<dbReference type="InterPro" id="IPR011032">
    <property type="entry name" value="GroES-like_sf"/>
</dbReference>
<dbReference type="STRING" id="576137.A0A1L7WR77"/>
<dbReference type="OrthoDB" id="1879366at2759"/>
<protein>
    <submittedName>
        <fullName evidence="8">Related to alcohol dehydrogenase, class V</fullName>
    </submittedName>
</protein>
<dbReference type="GO" id="GO:0046872">
    <property type="term" value="F:metal ion binding"/>
    <property type="evidence" value="ECO:0007669"/>
    <property type="project" value="UniProtKB-KW"/>
</dbReference>
<dbReference type="GO" id="GO:0005737">
    <property type="term" value="C:cytoplasm"/>
    <property type="evidence" value="ECO:0007669"/>
    <property type="project" value="TreeGrafter"/>
</dbReference>
<keyword evidence="6" id="KW-0520">NAD</keyword>
<feature type="domain" description="Enoyl reductase (ER)" evidence="7">
    <location>
        <begin position="25"/>
        <end position="363"/>
    </location>
</feature>
<dbReference type="PANTHER" id="PTHR42940">
    <property type="entry name" value="ALCOHOL DEHYDROGENASE 1-RELATED"/>
    <property type="match status" value="1"/>
</dbReference>
<dbReference type="InterPro" id="IPR013154">
    <property type="entry name" value="ADH-like_N"/>
</dbReference>
<dbReference type="SUPFAM" id="SSF50129">
    <property type="entry name" value="GroES-like"/>
    <property type="match status" value="1"/>
</dbReference>
<dbReference type="Pfam" id="PF00107">
    <property type="entry name" value="ADH_zinc_N"/>
    <property type="match status" value="1"/>
</dbReference>
<organism evidence="8 9">
    <name type="scientific">Phialocephala subalpina</name>
    <dbReference type="NCBI Taxonomy" id="576137"/>
    <lineage>
        <taxon>Eukaryota</taxon>
        <taxon>Fungi</taxon>
        <taxon>Dikarya</taxon>
        <taxon>Ascomycota</taxon>
        <taxon>Pezizomycotina</taxon>
        <taxon>Leotiomycetes</taxon>
        <taxon>Helotiales</taxon>
        <taxon>Mollisiaceae</taxon>
        <taxon>Phialocephala</taxon>
        <taxon>Phialocephala fortinii species complex</taxon>
    </lineage>
</organism>
<dbReference type="Pfam" id="PF08240">
    <property type="entry name" value="ADH_N"/>
    <property type="match status" value="1"/>
</dbReference>
<evidence type="ECO:0000256" key="5">
    <source>
        <dbReference type="ARBA" id="ARBA00023002"/>
    </source>
</evidence>
<dbReference type="SUPFAM" id="SSF51735">
    <property type="entry name" value="NAD(P)-binding Rossmann-fold domains"/>
    <property type="match status" value="1"/>
</dbReference>
<evidence type="ECO:0000256" key="4">
    <source>
        <dbReference type="ARBA" id="ARBA00022833"/>
    </source>
</evidence>
<dbReference type="Proteomes" id="UP000184330">
    <property type="component" value="Unassembled WGS sequence"/>
</dbReference>
<keyword evidence="9" id="KW-1185">Reference proteome</keyword>
<dbReference type="Gene3D" id="3.40.50.720">
    <property type="entry name" value="NAD(P)-binding Rossmann-like Domain"/>
    <property type="match status" value="1"/>
</dbReference>
<dbReference type="CDD" id="cd08297">
    <property type="entry name" value="CAD3"/>
    <property type="match status" value="1"/>
</dbReference>
<dbReference type="FunFam" id="3.40.50.720:FF:000039">
    <property type="entry name" value="Alcohol dehydrogenase AdhP"/>
    <property type="match status" value="1"/>
</dbReference>
<comment type="cofactor">
    <cofactor evidence="1">
        <name>Zn(2+)</name>
        <dbReference type="ChEBI" id="CHEBI:29105"/>
    </cofactor>
</comment>
<dbReference type="Gene3D" id="3.90.180.10">
    <property type="entry name" value="Medium-chain alcohol dehydrogenases, catalytic domain"/>
    <property type="match status" value="1"/>
</dbReference>
<evidence type="ECO:0000259" key="7">
    <source>
        <dbReference type="SMART" id="SM00829"/>
    </source>
</evidence>
<name>A0A1L7WR77_9HELO</name>
<evidence type="ECO:0000313" key="8">
    <source>
        <dbReference type="EMBL" id="CZR55270.1"/>
    </source>
</evidence>
<dbReference type="PANTHER" id="PTHR42940:SF5">
    <property type="entry name" value="ALCOHOL DEHYDROGENASE 2"/>
    <property type="match status" value="1"/>
</dbReference>
<accession>A0A1L7WR77</accession>
<dbReference type="InterPro" id="IPR013149">
    <property type="entry name" value="ADH-like_C"/>
</dbReference>
<reference evidence="8 9" key="1">
    <citation type="submission" date="2016-03" db="EMBL/GenBank/DDBJ databases">
        <authorList>
            <person name="Ploux O."/>
        </authorList>
    </citation>
    <scope>NUCLEOTIDE SEQUENCE [LARGE SCALE GENOMIC DNA]</scope>
    <source>
        <strain evidence="8 9">UAMH 11012</strain>
    </source>
</reference>
<comment type="similarity">
    <text evidence="2">Belongs to the zinc-containing alcohol dehydrogenase family.</text>
</comment>
<evidence type="ECO:0000313" key="9">
    <source>
        <dbReference type="Proteomes" id="UP000184330"/>
    </source>
</evidence>
<dbReference type="GO" id="GO:0004022">
    <property type="term" value="F:alcohol dehydrogenase (NAD+) activity"/>
    <property type="evidence" value="ECO:0007669"/>
    <property type="project" value="TreeGrafter"/>
</dbReference>
<sequence length="365" mass="38201">MATLPETKTFEIPKTYKAAVYDKPGEISIKITELQTPEPGPGEVLVRITHSGVCHSDLSVMRNGWAGIPPTPVGQIGGHEGVGIVHKIGPNTESSLVKLGDRVGIKWAAAACFDCAPCKAGFDGHCVTKKFSGYYTPGTFTEYTLAPANYVTPIPDGLSSTLAAPMLCAGLTSYSGLLKANAQAGDFVVVSGAGGGLGHLAIQLGRGMGFRMIGIDDASKKSLVLECGAEHFLNMRDFTDQTLAEEIMKLTDGQGAKAVIVCAGSNRAYAQALPMTGFGGTVVCVGIPEGEQVEIKGASPGALFPAQKRIVGSSVGSQKEAIECLRLAEKGLVKTVVKTERMEGLQRVFEEMSRGAGVGRVVLEL</sequence>
<evidence type="ECO:0000256" key="3">
    <source>
        <dbReference type="ARBA" id="ARBA00022723"/>
    </source>
</evidence>
<dbReference type="SMART" id="SM00829">
    <property type="entry name" value="PKS_ER"/>
    <property type="match status" value="1"/>
</dbReference>
<proteinExistence type="inferred from homology"/>
<dbReference type="EMBL" id="FJOG01000006">
    <property type="protein sequence ID" value="CZR55270.1"/>
    <property type="molecule type" value="Genomic_DNA"/>
</dbReference>
<keyword evidence="3" id="KW-0479">Metal-binding</keyword>
<evidence type="ECO:0000256" key="1">
    <source>
        <dbReference type="ARBA" id="ARBA00001947"/>
    </source>
</evidence>
<dbReference type="InterPro" id="IPR036291">
    <property type="entry name" value="NAD(P)-bd_dom_sf"/>
</dbReference>
<evidence type="ECO:0000256" key="2">
    <source>
        <dbReference type="ARBA" id="ARBA00008072"/>
    </source>
</evidence>
<dbReference type="AlphaFoldDB" id="A0A1L7WR77"/>
<keyword evidence="5" id="KW-0560">Oxidoreductase</keyword>
<keyword evidence="4" id="KW-0862">Zinc</keyword>
<dbReference type="InterPro" id="IPR020843">
    <property type="entry name" value="ER"/>
</dbReference>
<gene>
    <name evidence="8" type="ORF">PAC_05157</name>
</gene>